<protein>
    <submittedName>
        <fullName evidence="1">Uncharacterized protein</fullName>
    </submittedName>
</protein>
<name>A0A6J4NVB0_9ACTN</name>
<feature type="non-terminal residue" evidence="1">
    <location>
        <position position="31"/>
    </location>
</feature>
<dbReference type="EMBL" id="CADCUN010000199">
    <property type="protein sequence ID" value="CAA9396760.1"/>
    <property type="molecule type" value="Genomic_DNA"/>
</dbReference>
<sequence>WWSSPGLSRCSGCSGGSCTRPWPRAAHTLTP</sequence>
<reference evidence="1" key="1">
    <citation type="submission" date="2020-02" db="EMBL/GenBank/DDBJ databases">
        <authorList>
            <person name="Meier V. D."/>
        </authorList>
    </citation>
    <scope>NUCLEOTIDE SEQUENCE</scope>
    <source>
        <strain evidence="1">AVDCRST_MAG60</strain>
    </source>
</reference>
<evidence type="ECO:0000313" key="1">
    <source>
        <dbReference type="EMBL" id="CAA9396760.1"/>
    </source>
</evidence>
<accession>A0A6J4NVB0</accession>
<proteinExistence type="predicted"/>
<dbReference type="AlphaFoldDB" id="A0A6J4NVB0"/>
<gene>
    <name evidence="1" type="ORF">AVDCRST_MAG60-1861</name>
</gene>
<feature type="non-terminal residue" evidence="1">
    <location>
        <position position="1"/>
    </location>
</feature>
<organism evidence="1">
    <name type="scientific">uncultured Nocardioides sp</name>
    <dbReference type="NCBI Taxonomy" id="198441"/>
    <lineage>
        <taxon>Bacteria</taxon>
        <taxon>Bacillati</taxon>
        <taxon>Actinomycetota</taxon>
        <taxon>Actinomycetes</taxon>
        <taxon>Propionibacteriales</taxon>
        <taxon>Nocardioidaceae</taxon>
        <taxon>Nocardioides</taxon>
        <taxon>environmental samples</taxon>
    </lineage>
</organism>